<dbReference type="Proteomes" id="UP000051213">
    <property type="component" value="Unassembled WGS sequence"/>
</dbReference>
<dbReference type="PANTHER" id="PTHR40940:SF1">
    <property type="entry name" value="PROTEIN BATD"/>
    <property type="match status" value="1"/>
</dbReference>
<name>A0A0R2U787_9GAMM</name>
<dbReference type="AlphaFoldDB" id="A0A0R2U787"/>
<protein>
    <recommendedName>
        <fullName evidence="6">Protein BatD</fullName>
    </recommendedName>
</protein>
<evidence type="ECO:0000256" key="2">
    <source>
        <dbReference type="SAM" id="Phobius"/>
    </source>
</evidence>
<feature type="transmembrane region" description="Helical" evidence="2">
    <location>
        <begin position="419"/>
        <end position="442"/>
    </location>
</feature>
<feature type="region of interest" description="Disordered" evidence="1">
    <location>
        <begin position="552"/>
        <end position="571"/>
    </location>
</feature>
<keyword evidence="2" id="KW-1133">Transmembrane helix</keyword>
<organism evidence="4 5">
    <name type="scientific">SAR92 bacterium BACL26 MAG-121220-bin70</name>
    <dbReference type="NCBI Taxonomy" id="1655626"/>
    <lineage>
        <taxon>Bacteria</taxon>
        <taxon>Pseudomonadati</taxon>
        <taxon>Pseudomonadota</taxon>
        <taxon>Gammaproteobacteria</taxon>
        <taxon>Cellvibrionales</taxon>
        <taxon>Porticoccaceae</taxon>
        <taxon>SAR92 clade</taxon>
    </lineage>
</organism>
<comment type="caution">
    <text evidence="4">The sequence shown here is derived from an EMBL/GenBank/DDBJ whole genome shotgun (WGS) entry which is preliminary data.</text>
</comment>
<accession>A0A0R2U787</accession>
<keyword evidence="2" id="KW-0472">Membrane</keyword>
<keyword evidence="2" id="KW-0812">Transmembrane</keyword>
<dbReference type="PANTHER" id="PTHR40940">
    <property type="entry name" value="PROTEIN BATD-RELATED"/>
    <property type="match status" value="1"/>
</dbReference>
<gene>
    <name evidence="4" type="ORF">ABS24_02620</name>
</gene>
<dbReference type="EMBL" id="LICA01000087">
    <property type="protein sequence ID" value="KRO95457.1"/>
    <property type="molecule type" value="Genomic_DNA"/>
</dbReference>
<dbReference type="Pfam" id="PF13584">
    <property type="entry name" value="BatD"/>
    <property type="match status" value="1"/>
</dbReference>
<evidence type="ECO:0000313" key="5">
    <source>
        <dbReference type="Proteomes" id="UP000051213"/>
    </source>
</evidence>
<proteinExistence type="predicted"/>
<feature type="compositionally biased region" description="Polar residues" evidence="1">
    <location>
        <begin position="557"/>
        <end position="571"/>
    </location>
</feature>
<evidence type="ECO:0000256" key="1">
    <source>
        <dbReference type="SAM" id="MobiDB-lite"/>
    </source>
</evidence>
<evidence type="ECO:0000256" key="3">
    <source>
        <dbReference type="SAM" id="SignalP"/>
    </source>
</evidence>
<feature type="chain" id="PRO_5006425202" description="Protein BatD" evidence="3">
    <location>
        <begin position="27"/>
        <end position="571"/>
    </location>
</feature>
<evidence type="ECO:0008006" key="6">
    <source>
        <dbReference type="Google" id="ProtNLM"/>
    </source>
</evidence>
<keyword evidence="3" id="KW-0732">Signal</keyword>
<feature type="signal peptide" evidence="3">
    <location>
        <begin position="1"/>
        <end position="26"/>
    </location>
</feature>
<dbReference type="InterPro" id="IPR025738">
    <property type="entry name" value="BatD"/>
</dbReference>
<sequence>MKLNLRRLLILITLCLTVLATSESYAELTAKVDRTVLDSNETLRLEIRYNGQVFTSEPDFEPLTADFEVLSNSRQQNYSNVNGKTQSYTAWTLQLRPKRAGMLPIPPLTFKNDVSNVVELRVRAAPTSVSANPGSQPIYTETTIDSATPYVGQQVILTHRLFTSVQLRDFGLSELTMDKAVLHRLGDSQFQKVINGRNYLVLEVKYAVFPQSAGPLTIPSLRFGAYEVDNRSQFGVFNNRGNQIIRDTESKTLEVAARPAKSSIDGWMPSTAVIMEQRWSGDQNSVTVGEPITRTITIRAEGLSAAQITPLPLPEGKGYRGYPDQPQLNELVTLTGLVATRAESMALVPNQAGEIVLPAVEVFWWDVKSDQQRTARLPSTTLKVSPNSNTPPVLSDDSLMPAAKSAMTTLATEVTEPKLSFMATLSLGLNAVLIALIVALLINRKGHMLPTRAIPTNSALLTLKQQLRAIEIEAKNENLMGIREAILVWGKTLFVDNPPITLKSLGNLLENPTIRELFTQLDQQLYQDKQATRSTLDIELLIASLKKESDFNRKSAGKNTSGNALQSLYPD</sequence>
<reference evidence="4 5" key="1">
    <citation type="submission" date="2015-10" db="EMBL/GenBank/DDBJ databases">
        <title>Metagenome-Assembled Genomes uncover a global brackish microbiome.</title>
        <authorList>
            <person name="Hugerth L.W."/>
            <person name="Larsson J."/>
            <person name="Alneberg J."/>
            <person name="Lindh M.V."/>
            <person name="Legrand C."/>
            <person name="Pinhassi J."/>
            <person name="Andersson A.F."/>
        </authorList>
    </citation>
    <scope>NUCLEOTIDE SEQUENCE [LARGE SCALE GENOMIC DNA]</scope>
    <source>
        <strain evidence="4">BACL26 MAG-121220-bin70</strain>
    </source>
</reference>
<evidence type="ECO:0000313" key="4">
    <source>
        <dbReference type="EMBL" id="KRO95457.1"/>
    </source>
</evidence>